<dbReference type="Pfam" id="PF23598">
    <property type="entry name" value="LRR_14"/>
    <property type="match status" value="1"/>
</dbReference>
<dbReference type="SUPFAM" id="SSF52058">
    <property type="entry name" value="L domain-like"/>
    <property type="match status" value="1"/>
</dbReference>
<evidence type="ECO:0000313" key="7">
    <source>
        <dbReference type="EMBL" id="GKV19460.1"/>
    </source>
</evidence>
<dbReference type="Pfam" id="PF18052">
    <property type="entry name" value="Rx_N"/>
    <property type="match status" value="1"/>
</dbReference>
<comment type="caution">
    <text evidence="7">The sequence shown here is derived from an EMBL/GenBank/DDBJ whole genome shotgun (WGS) entry which is preliminary data.</text>
</comment>
<gene>
    <name evidence="7" type="ORF">SLEP1_g29721</name>
</gene>
<dbReference type="PANTHER" id="PTHR47186">
    <property type="entry name" value="LEUCINE-RICH REPEAT-CONTAINING PROTEIN 57"/>
    <property type="match status" value="1"/>
</dbReference>
<evidence type="ECO:0000313" key="8">
    <source>
        <dbReference type="Proteomes" id="UP001054252"/>
    </source>
</evidence>
<organism evidence="7 8">
    <name type="scientific">Rubroshorea leprosula</name>
    <dbReference type="NCBI Taxonomy" id="152421"/>
    <lineage>
        <taxon>Eukaryota</taxon>
        <taxon>Viridiplantae</taxon>
        <taxon>Streptophyta</taxon>
        <taxon>Embryophyta</taxon>
        <taxon>Tracheophyta</taxon>
        <taxon>Spermatophyta</taxon>
        <taxon>Magnoliopsida</taxon>
        <taxon>eudicotyledons</taxon>
        <taxon>Gunneridae</taxon>
        <taxon>Pentapetalae</taxon>
        <taxon>rosids</taxon>
        <taxon>malvids</taxon>
        <taxon>Malvales</taxon>
        <taxon>Dipterocarpaceae</taxon>
        <taxon>Rubroshorea</taxon>
    </lineage>
</organism>
<feature type="domain" description="Disease resistance R13L4/SHOC-2-like LRR" evidence="6">
    <location>
        <begin position="83"/>
        <end position="252"/>
    </location>
</feature>
<dbReference type="Gene3D" id="3.80.10.10">
    <property type="entry name" value="Ribonuclease Inhibitor"/>
    <property type="match status" value="1"/>
</dbReference>
<dbReference type="Proteomes" id="UP001054252">
    <property type="component" value="Unassembled WGS sequence"/>
</dbReference>
<dbReference type="Gene3D" id="1.20.5.4130">
    <property type="match status" value="1"/>
</dbReference>
<reference evidence="7 8" key="1">
    <citation type="journal article" date="2021" name="Commun. Biol.">
        <title>The genome of Shorea leprosula (Dipterocarpaceae) highlights the ecological relevance of drought in aseasonal tropical rainforests.</title>
        <authorList>
            <person name="Ng K.K.S."/>
            <person name="Kobayashi M.J."/>
            <person name="Fawcett J.A."/>
            <person name="Hatakeyama M."/>
            <person name="Paape T."/>
            <person name="Ng C.H."/>
            <person name="Ang C.C."/>
            <person name="Tnah L.H."/>
            <person name="Lee C.T."/>
            <person name="Nishiyama T."/>
            <person name="Sese J."/>
            <person name="O'Brien M.J."/>
            <person name="Copetti D."/>
            <person name="Mohd Noor M.I."/>
            <person name="Ong R.C."/>
            <person name="Putra M."/>
            <person name="Sireger I.Z."/>
            <person name="Indrioko S."/>
            <person name="Kosugi Y."/>
            <person name="Izuno A."/>
            <person name="Isagi Y."/>
            <person name="Lee S.L."/>
            <person name="Shimizu K.K."/>
        </authorList>
    </citation>
    <scope>NUCLEOTIDE SEQUENCE [LARGE SCALE GENOMIC DNA]</scope>
    <source>
        <strain evidence="7">214</strain>
    </source>
</reference>
<evidence type="ECO:0000259" key="5">
    <source>
        <dbReference type="Pfam" id="PF18052"/>
    </source>
</evidence>
<proteinExistence type="predicted"/>
<keyword evidence="3" id="KW-0611">Plant defense</keyword>
<feature type="coiled-coil region" evidence="4">
    <location>
        <begin position="28"/>
        <end position="55"/>
    </location>
</feature>
<keyword evidence="1" id="KW-0677">Repeat</keyword>
<protein>
    <recommendedName>
        <fullName evidence="9">Rx N-terminal domain-containing protein</fullName>
    </recommendedName>
</protein>
<name>A0AAV5K4T4_9ROSI</name>
<dbReference type="InterPro" id="IPR055414">
    <property type="entry name" value="LRR_R13L4/SHOC2-like"/>
</dbReference>
<dbReference type="GO" id="GO:0006952">
    <property type="term" value="P:defense response"/>
    <property type="evidence" value="ECO:0007669"/>
    <property type="project" value="UniProtKB-KW"/>
</dbReference>
<dbReference type="InterPro" id="IPR032675">
    <property type="entry name" value="LRR_dom_sf"/>
</dbReference>
<feature type="domain" description="Disease resistance N-terminal" evidence="5">
    <location>
        <begin position="5"/>
        <end position="60"/>
    </location>
</feature>
<accession>A0AAV5K4T4</accession>
<sequence length="289" mass="32568">MADAVVSFVLEQLKTTIVDKASEEVGLLVGVQKEVEKLERNLRLINTVLRDAEEKKRTDDLKNCKSFITFTREGALTYEALGSLFNHCRRLRVLSFAWPDGTDHLCKEIPEGIGKLIHLRFLHLASSQKLERLPEALCNLLNLESLDLWNCGNLKQLPDSIGKLINLRFLYTAGCSALTQYPKGVQKLTSLSHLSGLIARADCDDAKEFCLADLGNLKHLRILALKVVGNSIDMEEARKAQLQDTQSLYIFLAGSIQRADIIEALDPHRNIPYLRFYGDYWFELPLGSP</sequence>
<keyword evidence="2" id="KW-0547">Nucleotide-binding</keyword>
<dbReference type="GO" id="GO:0000166">
    <property type="term" value="F:nucleotide binding"/>
    <property type="evidence" value="ECO:0007669"/>
    <property type="project" value="UniProtKB-KW"/>
</dbReference>
<keyword evidence="4" id="KW-0175">Coiled coil</keyword>
<evidence type="ECO:0000256" key="3">
    <source>
        <dbReference type="ARBA" id="ARBA00022821"/>
    </source>
</evidence>
<dbReference type="EMBL" id="BPVZ01000053">
    <property type="protein sequence ID" value="GKV19460.1"/>
    <property type="molecule type" value="Genomic_DNA"/>
</dbReference>
<evidence type="ECO:0000256" key="4">
    <source>
        <dbReference type="SAM" id="Coils"/>
    </source>
</evidence>
<evidence type="ECO:0000256" key="2">
    <source>
        <dbReference type="ARBA" id="ARBA00022741"/>
    </source>
</evidence>
<dbReference type="PANTHER" id="PTHR47186:SF30">
    <property type="entry name" value="EF-HAND DOMAIN-CONTAINING PROTEIN"/>
    <property type="match status" value="1"/>
</dbReference>
<keyword evidence="8" id="KW-1185">Reference proteome</keyword>
<dbReference type="InterPro" id="IPR041118">
    <property type="entry name" value="Rx_N"/>
</dbReference>
<evidence type="ECO:0000259" key="6">
    <source>
        <dbReference type="Pfam" id="PF23598"/>
    </source>
</evidence>
<dbReference type="AlphaFoldDB" id="A0AAV5K4T4"/>
<evidence type="ECO:0008006" key="9">
    <source>
        <dbReference type="Google" id="ProtNLM"/>
    </source>
</evidence>
<evidence type="ECO:0000256" key="1">
    <source>
        <dbReference type="ARBA" id="ARBA00022737"/>
    </source>
</evidence>